<dbReference type="Pfam" id="PF00892">
    <property type="entry name" value="EamA"/>
    <property type="match status" value="2"/>
</dbReference>
<evidence type="ECO:0000313" key="9">
    <source>
        <dbReference type="Proteomes" id="UP000270743"/>
    </source>
</evidence>
<evidence type="ECO:0000256" key="1">
    <source>
        <dbReference type="ARBA" id="ARBA00004141"/>
    </source>
</evidence>
<dbReference type="Proteomes" id="UP000270743">
    <property type="component" value="Unassembled WGS sequence"/>
</dbReference>
<evidence type="ECO:0000313" key="8">
    <source>
        <dbReference type="EMBL" id="VDS08398.1"/>
    </source>
</evidence>
<dbReference type="InterPro" id="IPR037185">
    <property type="entry name" value="EmrE-like"/>
</dbReference>
<name>A0A447ILJ0_9RHOB</name>
<protein>
    <submittedName>
        <fullName evidence="8">Putative amino-acid metabolite efflux pump</fullName>
    </submittedName>
</protein>
<feature type="transmembrane region" description="Helical" evidence="6">
    <location>
        <begin position="212"/>
        <end position="231"/>
    </location>
</feature>
<feature type="domain" description="EamA" evidence="7">
    <location>
        <begin position="151"/>
        <end position="283"/>
    </location>
</feature>
<sequence>MDIRAILMGVFFAVMWASAFTSTRMIVTEVPPLFALALRFLLSGAAGVVIALLMGETWRALTRAQWRAVVILGLCQNALYLGLNWVAMQWIEAGLASIIAATMPLIVALLGWMLMGERLRPLGVAGLALGLAGVAIIMGARLQGGGSDPVGILMCFAAALALAVATLTVRGASSGGNVMMIVGLQMLVGSATLWVIAPIVEDWHVDYTPRLVWAFLYTVIVPGLVATWVWFKLVGRIGAVRAATFHFLTPFFGVATGALLLGEQLAMGDVIGVGVIMAGILAVQLSKAPAPVVPVRRPPPA</sequence>
<evidence type="ECO:0000256" key="2">
    <source>
        <dbReference type="ARBA" id="ARBA00007362"/>
    </source>
</evidence>
<dbReference type="SUPFAM" id="SSF103481">
    <property type="entry name" value="Multidrug resistance efflux transporter EmrE"/>
    <property type="match status" value="2"/>
</dbReference>
<dbReference type="GO" id="GO:0016020">
    <property type="term" value="C:membrane"/>
    <property type="evidence" value="ECO:0007669"/>
    <property type="project" value="UniProtKB-SubCell"/>
</dbReference>
<gene>
    <name evidence="8" type="primary">eamA</name>
    <name evidence="8" type="ORF">PARHAE_01582</name>
</gene>
<evidence type="ECO:0000256" key="3">
    <source>
        <dbReference type="ARBA" id="ARBA00022692"/>
    </source>
</evidence>
<evidence type="ECO:0000259" key="7">
    <source>
        <dbReference type="Pfam" id="PF00892"/>
    </source>
</evidence>
<proteinExistence type="inferred from homology"/>
<dbReference type="AlphaFoldDB" id="A0A447ILJ0"/>
<feature type="transmembrane region" description="Helical" evidence="6">
    <location>
        <begin position="243"/>
        <end position="261"/>
    </location>
</feature>
<reference evidence="8 9" key="1">
    <citation type="submission" date="2018-12" db="EMBL/GenBank/DDBJ databases">
        <authorList>
            <person name="Criscuolo A."/>
        </authorList>
    </citation>
    <scope>NUCLEOTIDE SEQUENCE [LARGE SCALE GENOMIC DNA]</scope>
    <source>
        <strain evidence="8">ACIP1116241</strain>
    </source>
</reference>
<dbReference type="InterPro" id="IPR000620">
    <property type="entry name" value="EamA_dom"/>
</dbReference>
<evidence type="ECO:0000256" key="5">
    <source>
        <dbReference type="ARBA" id="ARBA00023136"/>
    </source>
</evidence>
<feature type="domain" description="EamA" evidence="7">
    <location>
        <begin position="4"/>
        <end position="138"/>
    </location>
</feature>
<comment type="subcellular location">
    <subcellularLocation>
        <location evidence="1">Membrane</location>
        <topology evidence="1">Multi-pass membrane protein</topology>
    </subcellularLocation>
</comment>
<keyword evidence="9" id="KW-1185">Reference proteome</keyword>
<feature type="transmembrane region" description="Helical" evidence="6">
    <location>
        <begin position="33"/>
        <end position="54"/>
    </location>
</feature>
<feature type="transmembrane region" description="Helical" evidence="6">
    <location>
        <begin position="7"/>
        <end position="27"/>
    </location>
</feature>
<keyword evidence="3 6" id="KW-0812">Transmembrane</keyword>
<keyword evidence="5 6" id="KW-0472">Membrane</keyword>
<dbReference type="RefSeq" id="WP_126154068.1">
    <property type="nucleotide sequence ID" value="NZ_UZWE01000026.1"/>
</dbReference>
<evidence type="ECO:0000256" key="4">
    <source>
        <dbReference type="ARBA" id="ARBA00022989"/>
    </source>
</evidence>
<feature type="transmembrane region" description="Helical" evidence="6">
    <location>
        <begin position="93"/>
        <end position="115"/>
    </location>
</feature>
<feature type="transmembrane region" description="Helical" evidence="6">
    <location>
        <begin position="181"/>
        <end position="200"/>
    </location>
</feature>
<dbReference type="EMBL" id="UZWE01000026">
    <property type="protein sequence ID" value="VDS08398.1"/>
    <property type="molecule type" value="Genomic_DNA"/>
</dbReference>
<dbReference type="PANTHER" id="PTHR32322:SF2">
    <property type="entry name" value="EAMA DOMAIN-CONTAINING PROTEIN"/>
    <property type="match status" value="1"/>
</dbReference>
<dbReference type="OrthoDB" id="7274881at2"/>
<feature type="transmembrane region" description="Helical" evidence="6">
    <location>
        <begin position="122"/>
        <end position="144"/>
    </location>
</feature>
<evidence type="ECO:0000256" key="6">
    <source>
        <dbReference type="SAM" id="Phobius"/>
    </source>
</evidence>
<dbReference type="InterPro" id="IPR050638">
    <property type="entry name" value="AA-Vitamin_Transporters"/>
</dbReference>
<accession>A0A447ILJ0</accession>
<dbReference type="PANTHER" id="PTHR32322">
    <property type="entry name" value="INNER MEMBRANE TRANSPORTER"/>
    <property type="match status" value="1"/>
</dbReference>
<organism evidence="8 9">
    <name type="scientific">Paracoccus haematequi</name>
    <dbReference type="NCBI Taxonomy" id="2491866"/>
    <lineage>
        <taxon>Bacteria</taxon>
        <taxon>Pseudomonadati</taxon>
        <taxon>Pseudomonadota</taxon>
        <taxon>Alphaproteobacteria</taxon>
        <taxon>Rhodobacterales</taxon>
        <taxon>Paracoccaceae</taxon>
        <taxon>Paracoccus</taxon>
    </lineage>
</organism>
<feature type="transmembrane region" description="Helical" evidence="6">
    <location>
        <begin position="150"/>
        <end position="169"/>
    </location>
</feature>
<feature type="transmembrane region" description="Helical" evidence="6">
    <location>
        <begin position="267"/>
        <end position="286"/>
    </location>
</feature>
<feature type="transmembrane region" description="Helical" evidence="6">
    <location>
        <begin position="66"/>
        <end position="87"/>
    </location>
</feature>
<keyword evidence="4 6" id="KW-1133">Transmembrane helix</keyword>
<comment type="similarity">
    <text evidence="2">Belongs to the EamA transporter family.</text>
</comment>